<evidence type="ECO:0000313" key="2">
    <source>
        <dbReference type="Proteomes" id="UP001243717"/>
    </source>
</evidence>
<accession>A0ABU1AMU6</accession>
<dbReference type="EMBL" id="JARXIC010000047">
    <property type="protein sequence ID" value="MDQ8196123.1"/>
    <property type="molecule type" value="Genomic_DNA"/>
</dbReference>
<dbReference type="Proteomes" id="UP001243717">
    <property type="component" value="Unassembled WGS sequence"/>
</dbReference>
<gene>
    <name evidence="1" type="ORF">QEH59_16935</name>
</gene>
<evidence type="ECO:0000313" key="1">
    <source>
        <dbReference type="EMBL" id="MDQ8196123.1"/>
    </source>
</evidence>
<reference evidence="1 2" key="1">
    <citation type="submission" date="2023-04" db="EMBL/GenBank/DDBJ databases">
        <title>A novel bacteria isolated from coastal sediment.</title>
        <authorList>
            <person name="Liu X.-J."/>
            <person name="Du Z.-J."/>
        </authorList>
    </citation>
    <scope>NUCLEOTIDE SEQUENCE [LARGE SCALE GENOMIC DNA]</scope>
    <source>
        <strain evidence="1 2">SDUM461004</strain>
    </source>
</reference>
<keyword evidence="2" id="KW-1185">Reference proteome</keyword>
<comment type="caution">
    <text evidence="1">The sequence shown here is derived from an EMBL/GenBank/DDBJ whole genome shotgun (WGS) entry which is preliminary data.</text>
</comment>
<protein>
    <submittedName>
        <fullName evidence="1">Uncharacterized protein</fullName>
    </submittedName>
</protein>
<name>A0ABU1AMU6_9BACT</name>
<sequence>MEKESDYRYLGDWSPTAALRGTLVVKMINILFYSSTQRLLAEEDHVIDTLTFDGRYKTFSITVLLRAAYPSLDDFNF</sequence>
<organism evidence="1 2">
    <name type="scientific">Thalassobacterium sedimentorum</name>
    <dbReference type="NCBI Taxonomy" id="3041258"/>
    <lineage>
        <taxon>Bacteria</taxon>
        <taxon>Pseudomonadati</taxon>
        <taxon>Verrucomicrobiota</taxon>
        <taxon>Opitutia</taxon>
        <taxon>Puniceicoccales</taxon>
        <taxon>Coraliomargaritaceae</taxon>
        <taxon>Thalassobacterium</taxon>
    </lineage>
</organism>
<proteinExistence type="predicted"/>